<name>A0ACD5UC64_AVESA</name>
<evidence type="ECO:0000313" key="1">
    <source>
        <dbReference type="EnsemblPlants" id="AVESA.00010b.r2.2AG0227070.1.CDS"/>
    </source>
</evidence>
<protein>
    <submittedName>
        <fullName evidence="1">Uncharacterized protein</fullName>
    </submittedName>
</protein>
<reference evidence="1" key="2">
    <citation type="submission" date="2025-09" db="UniProtKB">
        <authorList>
            <consortium name="EnsemblPlants"/>
        </authorList>
    </citation>
    <scope>IDENTIFICATION</scope>
</reference>
<sequence>MRLLFGIVRLVALVFMVVVSSSVDQAVVGVGAIRLHDRRSHGEQWAEERSQMRAYMAMDYSPNQLKKRHQPKHN</sequence>
<proteinExistence type="predicted"/>
<dbReference type="Proteomes" id="UP001732700">
    <property type="component" value="Chromosome 2A"/>
</dbReference>
<keyword evidence="2" id="KW-1185">Reference proteome</keyword>
<organism evidence="1 2">
    <name type="scientific">Avena sativa</name>
    <name type="common">Oat</name>
    <dbReference type="NCBI Taxonomy" id="4498"/>
    <lineage>
        <taxon>Eukaryota</taxon>
        <taxon>Viridiplantae</taxon>
        <taxon>Streptophyta</taxon>
        <taxon>Embryophyta</taxon>
        <taxon>Tracheophyta</taxon>
        <taxon>Spermatophyta</taxon>
        <taxon>Magnoliopsida</taxon>
        <taxon>Liliopsida</taxon>
        <taxon>Poales</taxon>
        <taxon>Poaceae</taxon>
        <taxon>BOP clade</taxon>
        <taxon>Pooideae</taxon>
        <taxon>Poodae</taxon>
        <taxon>Poeae</taxon>
        <taxon>Poeae Chloroplast Group 1 (Aveneae type)</taxon>
        <taxon>Aveninae</taxon>
        <taxon>Avena</taxon>
    </lineage>
</organism>
<evidence type="ECO:0000313" key="2">
    <source>
        <dbReference type="Proteomes" id="UP001732700"/>
    </source>
</evidence>
<dbReference type="EnsemblPlants" id="AVESA.00010b.r2.2AG0227070.1">
    <property type="protein sequence ID" value="AVESA.00010b.r2.2AG0227070.1.CDS"/>
    <property type="gene ID" value="AVESA.00010b.r2.2AG0227070"/>
</dbReference>
<reference evidence="1" key="1">
    <citation type="submission" date="2021-05" db="EMBL/GenBank/DDBJ databases">
        <authorList>
            <person name="Scholz U."/>
            <person name="Mascher M."/>
            <person name="Fiebig A."/>
        </authorList>
    </citation>
    <scope>NUCLEOTIDE SEQUENCE [LARGE SCALE GENOMIC DNA]</scope>
</reference>
<accession>A0ACD5UC64</accession>